<sequence length="35" mass="3989">MLQSVSETVTFISAIYPQCQSLLTRGETKCRMKHT</sequence>
<gene>
    <name evidence="1" type="ORF">CNECB9_2040023</name>
</gene>
<organism evidence="1">
    <name type="scientific">Cupriavidus necator</name>
    <name type="common">Alcaligenes eutrophus</name>
    <name type="synonym">Ralstonia eutropha</name>
    <dbReference type="NCBI Taxonomy" id="106590"/>
    <lineage>
        <taxon>Bacteria</taxon>
        <taxon>Pseudomonadati</taxon>
        <taxon>Pseudomonadota</taxon>
        <taxon>Betaproteobacteria</taxon>
        <taxon>Burkholderiales</taxon>
        <taxon>Burkholderiaceae</taxon>
        <taxon>Cupriavidus</taxon>
    </lineage>
</organism>
<protein>
    <submittedName>
        <fullName evidence="1">Uncharacterized protein</fullName>
    </submittedName>
</protein>
<reference evidence="1" key="1">
    <citation type="submission" date="2016-09" db="EMBL/GenBank/DDBJ databases">
        <authorList>
            <person name="Capua I."/>
            <person name="De Benedictis P."/>
            <person name="Joannis T."/>
            <person name="Lombin L.H."/>
            <person name="Cattoli G."/>
        </authorList>
    </citation>
    <scope>NUCLEOTIDE SEQUENCE</scope>
    <source>
        <strain evidence="1">B9</strain>
    </source>
</reference>
<accession>A0A1K0IC12</accession>
<name>A0A1K0IC12_CUPNE</name>
<evidence type="ECO:0000313" key="1">
    <source>
        <dbReference type="EMBL" id="SCU74837.1"/>
    </source>
</evidence>
<dbReference type="AlphaFoldDB" id="A0A1K0IC12"/>
<proteinExistence type="predicted"/>
<dbReference type="EMBL" id="FMSH01000118">
    <property type="protein sequence ID" value="SCU74837.1"/>
    <property type="molecule type" value="Genomic_DNA"/>
</dbReference>